<comment type="caution">
    <text evidence="3">The sequence shown here is derived from an EMBL/GenBank/DDBJ whole genome shotgun (WGS) entry which is preliminary data.</text>
</comment>
<evidence type="ECO:0000313" key="3">
    <source>
        <dbReference type="EMBL" id="MBC4017116.1"/>
    </source>
</evidence>
<dbReference type="PANTHER" id="PTHR33376">
    <property type="match status" value="1"/>
</dbReference>
<dbReference type="GO" id="GO:0055085">
    <property type="term" value="P:transmembrane transport"/>
    <property type="evidence" value="ECO:0007669"/>
    <property type="project" value="InterPro"/>
</dbReference>
<reference evidence="3" key="1">
    <citation type="submission" date="2020-08" db="EMBL/GenBank/DDBJ databases">
        <authorList>
            <person name="Hu Y."/>
            <person name="Nguyen S.V."/>
            <person name="Li F."/>
            <person name="Fanning S."/>
        </authorList>
    </citation>
    <scope>NUCLEOTIDE SEQUENCE</scope>
    <source>
        <strain evidence="3">SYSU D8009</strain>
    </source>
</reference>
<protein>
    <submittedName>
        <fullName evidence="3">TRAP transporter substrate-binding protein</fullName>
    </submittedName>
</protein>
<dbReference type="InterPro" id="IPR018389">
    <property type="entry name" value="DctP_fam"/>
</dbReference>
<dbReference type="NCBIfam" id="NF037995">
    <property type="entry name" value="TRAP_S1"/>
    <property type="match status" value="1"/>
</dbReference>
<dbReference type="Proteomes" id="UP000600101">
    <property type="component" value="Unassembled WGS sequence"/>
</dbReference>
<dbReference type="EMBL" id="JACOMF010000023">
    <property type="protein sequence ID" value="MBC4017116.1"/>
    <property type="molecule type" value="Genomic_DNA"/>
</dbReference>
<sequence>MHRRALLGGALAAPALLSFPVRAQGAVTLNGASQFGDEHPYTRAMVRFEALVKQYYGKPVNFVLHKNSSLGLEKQYFEYMAQGRAVDYAIVSPAHMSTFSKAAPFVDAPFIFRDLAHWNAVLDQDLFKPVADEVERRARVAMIGYGGGGVRNIFFNKRVTNLAELRGLKVRVQGAPIWSRTFAAVGMSPTVIAYNEIYNAIQNNVIDGGENEAAGVEQMRFFEVAPQLSMTQHAITIRPLCFSVQSLNRLPTDLQAAIRRAGKEASAYHREAESGADGQILEALEKAGKLHRVEFTQRAEMKRLVDPVMAAYAREIDAEAILNRINALTA</sequence>
<dbReference type="AlphaFoldDB" id="A0A9X0QZY7"/>
<organism evidence="3 4">
    <name type="scientific">Siccirubricoccus deserti</name>
    <dbReference type="NCBI Taxonomy" id="2013562"/>
    <lineage>
        <taxon>Bacteria</taxon>
        <taxon>Pseudomonadati</taxon>
        <taxon>Pseudomonadota</taxon>
        <taxon>Alphaproteobacteria</taxon>
        <taxon>Acetobacterales</taxon>
        <taxon>Roseomonadaceae</taxon>
        <taxon>Siccirubricoccus</taxon>
    </lineage>
</organism>
<evidence type="ECO:0000256" key="1">
    <source>
        <dbReference type="ARBA" id="ARBA00022729"/>
    </source>
</evidence>
<dbReference type="Pfam" id="PF03480">
    <property type="entry name" value="DctP"/>
    <property type="match status" value="1"/>
</dbReference>
<name>A0A9X0QZY7_9PROT</name>
<feature type="chain" id="PRO_5040835868" evidence="2">
    <location>
        <begin position="24"/>
        <end position="330"/>
    </location>
</feature>
<dbReference type="RefSeq" id="WP_186771882.1">
    <property type="nucleotide sequence ID" value="NZ_JACOMF010000023.1"/>
</dbReference>
<feature type="signal peptide" evidence="2">
    <location>
        <begin position="1"/>
        <end position="23"/>
    </location>
</feature>
<evidence type="ECO:0000313" key="4">
    <source>
        <dbReference type="Proteomes" id="UP000600101"/>
    </source>
</evidence>
<dbReference type="CDD" id="cd13603">
    <property type="entry name" value="PBP2_TRAP_Siap_TeaA_like"/>
    <property type="match status" value="1"/>
</dbReference>
<dbReference type="PANTHER" id="PTHR33376:SF4">
    <property type="entry name" value="SIALIC ACID-BINDING PERIPLASMIC PROTEIN SIAP"/>
    <property type="match status" value="1"/>
</dbReference>
<accession>A0A9X0QZY7</accession>
<dbReference type="Gene3D" id="3.40.190.170">
    <property type="entry name" value="Bacterial extracellular solute-binding protein, family 7"/>
    <property type="match status" value="1"/>
</dbReference>
<gene>
    <name evidence="3" type="ORF">H7965_17525</name>
</gene>
<keyword evidence="4" id="KW-1185">Reference proteome</keyword>
<dbReference type="InterPro" id="IPR038404">
    <property type="entry name" value="TRAP_DctP_sf"/>
</dbReference>
<keyword evidence="1 2" id="KW-0732">Signal</keyword>
<evidence type="ECO:0000256" key="2">
    <source>
        <dbReference type="SAM" id="SignalP"/>
    </source>
</evidence>
<proteinExistence type="predicted"/>